<dbReference type="InterPro" id="IPR007865">
    <property type="entry name" value="Aminopep_P_N"/>
</dbReference>
<protein>
    <recommendedName>
        <fullName evidence="5">Xaa-Pro aminopeptidase</fullName>
        <ecNumber evidence="5">3.4.11.9</ecNumber>
    </recommendedName>
    <alternativeName>
        <fullName evidence="12">Aminoacylproline aminopeptidase</fullName>
    </alternativeName>
    <alternativeName>
        <fullName evidence="13">Prolidase</fullName>
    </alternativeName>
</protein>
<dbReference type="AlphaFoldDB" id="A0A167ZXD4"/>
<keyword evidence="8 14" id="KW-0479">Metal-binding</keyword>
<dbReference type="Pfam" id="PF05195">
    <property type="entry name" value="AMP_N"/>
    <property type="match status" value="1"/>
</dbReference>
<keyword evidence="7" id="KW-0645">Protease</keyword>
<dbReference type="InterPro" id="IPR029149">
    <property type="entry name" value="Creatin/AminoP/Spt16_N"/>
</dbReference>
<sequence>MTVHPFQVACNRHQGDAVDLHVASSYSIHITHDVSDTDTTASLDKYPAKQHARNVASRLSDPCGLIYLKGQQTRLREDSDMEVEFNQRRYFSYMSGVSEPDCALLYNIENDSLTLYVPDFDFKKAIWTGSTLTPDDAMVKYNFDEVKYASSLENDLREWAGVTTSLASCSSEPTPTLYALHKSHLPPVDDVLQKVAVDTLSLVPAMNAARTIKDDHEISLIKKAIAVSTAGHIAVLRNIPRMKNEREIHGLFLDTCISLGSFRQSYGIIAGSGANAAILHYMSNDDTLEGKELVLLDAGAEWNVYASDITRTFPRFGVWPSQESKDIYALVQKMQEECISRIRPGVRFLDLQVMAHSIAIEGLLRLGIIKAQGSGATVEEIRKAGVSAVFFPHGLGHHVGLEVHDVSDRPTNAAAVAASMEYPDTHPDMFPSTSQPATLLAPLLAEGMVVTVEPGIYFSRVAIEFSKKGQAAKYIDYDVLEKYMRVGGVRIEDDILVTKNGYENLTHTPKGEKALTIIREAMRERKEIA</sequence>
<evidence type="ECO:0000256" key="8">
    <source>
        <dbReference type="ARBA" id="ARBA00022723"/>
    </source>
</evidence>
<dbReference type="Gene3D" id="3.90.230.10">
    <property type="entry name" value="Creatinase/methionine aminopeptidase superfamily"/>
    <property type="match status" value="1"/>
</dbReference>
<evidence type="ECO:0000256" key="7">
    <source>
        <dbReference type="ARBA" id="ARBA00022670"/>
    </source>
</evidence>
<dbReference type="EC" id="3.4.11.9" evidence="5"/>
<reference evidence="16 17" key="1">
    <citation type="journal article" date="2016" name="Genome Biol. Evol.">
        <title>Divergent and convergent evolution of fungal pathogenicity.</title>
        <authorList>
            <person name="Shang Y."/>
            <person name="Xiao G."/>
            <person name="Zheng P."/>
            <person name="Cen K."/>
            <person name="Zhan S."/>
            <person name="Wang C."/>
        </authorList>
    </citation>
    <scope>NUCLEOTIDE SEQUENCE [LARGE SCALE GENOMIC DNA]</scope>
    <source>
        <strain evidence="16 17">ARSEF 7405</strain>
    </source>
</reference>
<dbReference type="Pfam" id="PF00557">
    <property type="entry name" value="Peptidase_M24"/>
    <property type="match status" value="1"/>
</dbReference>
<dbReference type="InterPro" id="IPR000994">
    <property type="entry name" value="Pept_M24"/>
</dbReference>
<evidence type="ECO:0000259" key="15">
    <source>
        <dbReference type="SMART" id="SM01011"/>
    </source>
</evidence>
<dbReference type="GO" id="GO:0030145">
    <property type="term" value="F:manganese ion binding"/>
    <property type="evidence" value="ECO:0007669"/>
    <property type="project" value="InterPro"/>
</dbReference>
<dbReference type="SUPFAM" id="SSF55920">
    <property type="entry name" value="Creatinase/aminopeptidase"/>
    <property type="match status" value="1"/>
</dbReference>
<name>A0A167ZXD4_9EURO</name>
<dbReference type="CDD" id="cd01087">
    <property type="entry name" value="Prolidase"/>
    <property type="match status" value="1"/>
</dbReference>
<evidence type="ECO:0000256" key="6">
    <source>
        <dbReference type="ARBA" id="ARBA00022438"/>
    </source>
</evidence>
<comment type="cofactor">
    <cofactor evidence="2">
        <name>Mn(2+)</name>
        <dbReference type="ChEBI" id="CHEBI:29035"/>
    </cofactor>
</comment>
<evidence type="ECO:0000256" key="4">
    <source>
        <dbReference type="ARBA" id="ARBA00008766"/>
    </source>
</evidence>
<feature type="domain" description="Aminopeptidase P N-terminal" evidence="15">
    <location>
        <begin position="46"/>
        <end position="185"/>
    </location>
</feature>
<dbReference type="PANTHER" id="PTHR43226">
    <property type="entry name" value="XAA-PRO AMINOPEPTIDASE 3"/>
    <property type="match status" value="1"/>
</dbReference>
<dbReference type="InterPro" id="IPR001131">
    <property type="entry name" value="Peptidase_M24B_aminopep-P_CS"/>
</dbReference>
<comment type="similarity">
    <text evidence="4 14">Belongs to the peptidase M24B family.</text>
</comment>
<comment type="caution">
    <text evidence="16">The sequence shown here is derived from an EMBL/GenBank/DDBJ whole genome shotgun (WGS) entry which is preliminary data.</text>
</comment>
<evidence type="ECO:0000256" key="9">
    <source>
        <dbReference type="ARBA" id="ARBA00022801"/>
    </source>
</evidence>
<evidence type="ECO:0000256" key="1">
    <source>
        <dbReference type="ARBA" id="ARBA00001424"/>
    </source>
</evidence>
<dbReference type="SMART" id="SM01011">
    <property type="entry name" value="AMP_N"/>
    <property type="match status" value="1"/>
</dbReference>
<dbReference type="PANTHER" id="PTHR43226:SF3">
    <property type="entry name" value="XAA-PRO AMINOPEPTIDASE AN0832-RELATED"/>
    <property type="match status" value="1"/>
</dbReference>
<accession>A0A167ZXD4</accession>
<keyword evidence="9" id="KW-0378">Hydrolase</keyword>
<evidence type="ECO:0000256" key="2">
    <source>
        <dbReference type="ARBA" id="ARBA00001936"/>
    </source>
</evidence>
<gene>
    <name evidence="16" type="ORF">AAP_02681</name>
</gene>
<evidence type="ECO:0000256" key="12">
    <source>
        <dbReference type="ARBA" id="ARBA00030849"/>
    </source>
</evidence>
<dbReference type="OrthoDB" id="10261878at2759"/>
<evidence type="ECO:0000256" key="5">
    <source>
        <dbReference type="ARBA" id="ARBA00012574"/>
    </source>
</evidence>
<organism evidence="16 17">
    <name type="scientific">Ascosphaera apis ARSEF 7405</name>
    <dbReference type="NCBI Taxonomy" id="392613"/>
    <lineage>
        <taxon>Eukaryota</taxon>
        <taxon>Fungi</taxon>
        <taxon>Dikarya</taxon>
        <taxon>Ascomycota</taxon>
        <taxon>Pezizomycotina</taxon>
        <taxon>Eurotiomycetes</taxon>
        <taxon>Eurotiomycetidae</taxon>
        <taxon>Onygenales</taxon>
        <taxon>Ascosphaeraceae</taxon>
        <taxon>Ascosphaera</taxon>
    </lineage>
</organism>
<evidence type="ECO:0000256" key="10">
    <source>
        <dbReference type="ARBA" id="ARBA00023049"/>
    </source>
</evidence>
<comment type="catalytic activity">
    <reaction evidence="1">
        <text>Release of any N-terminal amino acid, including proline, that is linked to proline, even from a dipeptide or tripeptide.</text>
        <dbReference type="EC" id="3.4.11.9"/>
    </reaction>
</comment>
<keyword evidence="17" id="KW-1185">Reference proteome</keyword>
<evidence type="ECO:0000256" key="11">
    <source>
        <dbReference type="ARBA" id="ARBA00023211"/>
    </source>
</evidence>
<comment type="function">
    <text evidence="3">Catalyzes the removal of a penultimate prolyl residue from the N-termini of peptides.</text>
</comment>
<dbReference type="Proteomes" id="UP000242877">
    <property type="component" value="Unassembled WGS sequence"/>
</dbReference>
<evidence type="ECO:0000313" key="17">
    <source>
        <dbReference type="Proteomes" id="UP000242877"/>
    </source>
</evidence>
<evidence type="ECO:0000256" key="13">
    <source>
        <dbReference type="ARBA" id="ARBA00032413"/>
    </source>
</evidence>
<dbReference type="InterPro" id="IPR036005">
    <property type="entry name" value="Creatinase/aminopeptidase-like"/>
</dbReference>
<keyword evidence="11" id="KW-0464">Manganese</keyword>
<dbReference type="EMBL" id="AZGZ01000009">
    <property type="protein sequence ID" value="KZZ93215.1"/>
    <property type="molecule type" value="Genomic_DNA"/>
</dbReference>
<dbReference type="Gene3D" id="3.40.350.10">
    <property type="entry name" value="Creatinase/prolidase N-terminal domain"/>
    <property type="match status" value="1"/>
</dbReference>
<dbReference type="GO" id="GO:0070006">
    <property type="term" value="F:metalloaminopeptidase activity"/>
    <property type="evidence" value="ECO:0007669"/>
    <property type="project" value="InterPro"/>
</dbReference>
<evidence type="ECO:0000256" key="3">
    <source>
        <dbReference type="ARBA" id="ARBA00002443"/>
    </source>
</evidence>
<dbReference type="GO" id="GO:0006508">
    <property type="term" value="P:proteolysis"/>
    <property type="evidence" value="ECO:0007669"/>
    <property type="project" value="UniProtKB-KW"/>
</dbReference>
<evidence type="ECO:0000313" key="16">
    <source>
        <dbReference type="EMBL" id="KZZ93215.1"/>
    </source>
</evidence>
<dbReference type="PROSITE" id="PS00491">
    <property type="entry name" value="PROLINE_PEPTIDASE"/>
    <property type="match status" value="1"/>
</dbReference>
<dbReference type="SUPFAM" id="SSF53092">
    <property type="entry name" value="Creatinase/prolidase N-terminal domain"/>
    <property type="match status" value="1"/>
</dbReference>
<keyword evidence="10" id="KW-0482">Metalloprotease</keyword>
<proteinExistence type="inferred from homology"/>
<keyword evidence="6" id="KW-0031">Aminopeptidase</keyword>
<evidence type="ECO:0000256" key="14">
    <source>
        <dbReference type="RuleBase" id="RU000590"/>
    </source>
</evidence>
<dbReference type="VEuPathDB" id="FungiDB:AAP_02681"/>
<dbReference type="InterPro" id="IPR052433">
    <property type="entry name" value="X-Pro_dipept-like"/>
</dbReference>